<proteinExistence type="predicted"/>
<dbReference type="PANTHER" id="PTHR43877:SF1">
    <property type="entry name" value="ACETYLTRANSFERASE"/>
    <property type="match status" value="1"/>
</dbReference>
<dbReference type="PROSITE" id="PS51186">
    <property type="entry name" value="GNAT"/>
    <property type="match status" value="1"/>
</dbReference>
<comment type="caution">
    <text evidence="4">The sequence shown here is derived from an EMBL/GenBank/DDBJ whole genome shotgun (WGS) entry which is preliminary data.</text>
</comment>
<organism evidence="4 5">
    <name type="scientific">Paenibacillus aestuarii</name>
    <dbReference type="NCBI Taxonomy" id="516965"/>
    <lineage>
        <taxon>Bacteria</taxon>
        <taxon>Bacillati</taxon>
        <taxon>Bacillota</taxon>
        <taxon>Bacilli</taxon>
        <taxon>Bacillales</taxon>
        <taxon>Paenibacillaceae</taxon>
        <taxon>Paenibacillus</taxon>
    </lineage>
</organism>
<dbReference type="GO" id="GO:0016746">
    <property type="term" value="F:acyltransferase activity"/>
    <property type="evidence" value="ECO:0007669"/>
    <property type="project" value="UniProtKB-KW"/>
</dbReference>
<accession>A0ABW0KGC0</accession>
<evidence type="ECO:0000256" key="2">
    <source>
        <dbReference type="ARBA" id="ARBA00023315"/>
    </source>
</evidence>
<dbReference type="CDD" id="cd04301">
    <property type="entry name" value="NAT_SF"/>
    <property type="match status" value="1"/>
</dbReference>
<name>A0ABW0KGC0_9BACL</name>
<gene>
    <name evidence="4" type="ORF">ACFPOG_25730</name>
</gene>
<protein>
    <submittedName>
        <fullName evidence="4">GNAT family N-acetyltransferase</fullName>
        <ecNumber evidence="4">2.3.1.-</ecNumber>
    </submittedName>
</protein>
<dbReference type="RefSeq" id="WP_270881133.1">
    <property type="nucleotide sequence ID" value="NZ_JAQFVF010000045.1"/>
</dbReference>
<reference evidence="5" key="1">
    <citation type="journal article" date="2019" name="Int. J. Syst. Evol. Microbiol.">
        <title>The Global Catalogue of Microorganisms (GCM) 10K type strain sequencing project: providing services to taxonomists for standard genome sequencing and annotation.</title>
        <authorList>
            <consortium name="The Broad Institute Genomics Platform"/>
            <consortium name="The Broad Institute Genome Sequencing Center for Infectious Disease"/>
            <person name="Wu L."/>
            <person name="Ma J."/>
        </authorList>
    </citation>
    <scope>NUCLEOTIDE SEQUENCE [LARGE SCALE GENOMIC DNA]</scope>
    <source>
        <strain evidence="5">KACC 11904</strain>
    </source>
</reference>
<keyword evidence="5" id="KW-1185">Reference proteome</keyword>
<evidence type="ECO:0000256" key="1">
    <source>
        <dbReference type="ARBA" id="ARBA00022679"/>
    </source>
</evidence>
<dbReference type="EC" id="2.3.1.-" evidence="4"/>
<dbReference type="Pfam" id="PF00583">
    <property type="entry name" value="Acetyltransf_1"/>
    <property type="match status" value="1"/>
</dbReference>
<keyword evidence="1 4" id="KW-0808">Transferase</keyword>
<sequence length="139" mass="15991">MNLFREMTINDYEQMIELWNGIEGLALSNADSKENIEFYLQRNSGLSYVCEQDNKIVGTILCGHDGRRGFIYHVSVNPDYRKQGIANKLVQKSLDQLNKAGIDKCHIFVIEDNLVGNAFWSSSGWEKRSGFFVYSRNTR</sequence>
<dbReference type="InterPro" id="IPR050832">
    <property type="entry name" value="Bact_Acetyltransf"/>
</dbReference>
<dbReference type="InterPro" id="IPR016181">
    <property type="entry name" value="Acyl_CoA_acyltransferase"/>
</dbReference>
<evidence type="ECO:0000313" key="5">
    <source>
        <dbReference type="Proteomes" id="UP001596044"/>
    </source>
</evidence>
<evidence type="ECO:0000313" key="4">
    <source>
        <dbReference type="EMBL" id="MFC5451606.1"/>
    </source>
</evidence>
<feature type="domain" description="N-acetyltransferase" evidence="3">
    <location>
        <begin position="2"/>
        <end position="139"/>
    </location>
</feature>
<dbReference type="EMBL" id="JBHSMJ010000039">
    <property type="protein sequence ID" value="MFC5451606.1"/>
    <property type="molecule type" value="Genomic_DNA"/>
</dbReference>
<keyword evidence="2 4" id="KW-0012">Acyltransferase</keyword>
<dbReference type="Gene3D" id="3.40.630.30">
    <property type="match status" value="1"/>
</dbReference>
<dbReference type="InterPro" id="IPR000182">
    <property type="entry name" value="GNAT_dom"/>
</dbReference>
<dbReference type="SUPFAM" id="SSF55729">
    <property type="entry name" value="Acyl-CoA N-acyltransferases (Nat)"/>
    <property type="match status" value="1"/>
</dbReference>
<dbReference type="Proteomes" id="UP001596044">
    <property type="component" value="Unassembled WGS sequence"/>
</dbReference>
<evidence type="ECO:0000259" key="3">
    <source>
        <dbReference type="PROSITE" id="PS51186"/>
    </source>
</evidence>
<dbReference type="PANTHER" id="PTHR43877">
    <property type="entry name" value="AMINOALKYLPHOSPHONATE N-ACETYLTRANSFERASE-RELATED-RELATED"/>
    <property type="match status" value="1"/>
</dbReference>